<dbReference type="InterPro" id="IPR000835">
    <property type="entry name" value="HTH_MarR-typ"/>
</dbReference>
<dbReference type="PROSITE" id="PS50995">
    <property type="entry name" value="HTH_MARR_2"/>
    <property type="match status" value="1"/>
</dbReference>
<dbReference type="InterPro" id="IPR036390">
    <property type="entry name" value="WH_DNA-bd_sf"/>
</dbReference>
<dbReference type="GO" id="GO:0003700">
    <property type="term" value="F:DNA-binding transcription factor activity"/>
    <property type="evidence" value="ECO:0007669"/>
    <property type="project" value="InterPro"/>
</dbReference>
<dbReference type="PANTHER" id="PTHR33164">
    <property type="entry name" value="TRANSCRIPTIONAL REGULATOR, MARR FAMILY"/>
    <property type="match status" value="1"/>
</dbReference>
<proteinExistence type="predicted"/>
<dbReference type="EMBL" id="LGAP01000022">
    <property type="protein sequence ID" value="KOF15148.1"/>
    <property type="molecule type" value="Genomic_DNA"/>
</dbReference>
<evidence type="ECO:0000256" key="1">
    <source>
        <dbReference type="ARBA" id="ARBA00023015"/>
    </source>
</evidence>
<protein>
    <submittedName>
        <fullName evidence="5">MarR family transcriptional regulator</fullName>
    </submittedName>
</protein>
<dbReference type="InterPro" id="IPR023187">
    <property type="entry name" value="Tscrpt_reg_MarR-type_CS"/>
</dbReference>
<comment type="caution">
    <text evidence="5">The sequence shown here is derived from an EMBL/GenBank/DDBJ whole genome shotgun (WGS) entry which is preliminary data.</text>
</comment>
<name>A0A0L8BKQ9_ENSAD</name>
<dbReference type="GO" id="GO:0003677">
    <property type="term" value="F:DNA binding"/>
    <property type="evidence" value="ECO:0007669"/>
    <property type="project" value="UniProtKB-KW"/>
</dbReference>
<evidence type="ECO:0000256" key="2">
    <source>
        <dbReference type="ARBA" id="ARBA00023125"/>
    </source>
</evidence>
<dbReference type="GO" id="GO:0006950">
    <property type="term" value="P:response to stress"/>
    <property type="evidence" value="ECO:0007669"/>
    <property type="project" value="TreeGrafter"/>
</dbReference>
<dbReference type="PROSITE" id="PS01117">
    <property type="entry name" value="HTH_MARR_1"/>
    <property type="match status" value="1"/>
</dbReference>
<gene>
    <name evidence="5" type="ORF">AC244_24845</name>
</gene>
<dbReference type="RefSeq" id="WP_053251546.1">
    <property type="nucleotide sequence ID" value="NZ_LGAP01000022.1"/>
</dbReference>
<feature type="domain" description="HTH marR-type" evidence="4">
    <location>
        <begin position="1"/>
        <end position="151"/>
    </location>
</feature>
<evidence type="ECO:0000256" key="3">
    <source>
        <dbReference type="ARBA" id="ARBA00023163"/>
    </source>
</evidence>
<dbReference type="AlphaFoldDB" id="A0A0L8BKQ9"/>
<dbReference type="SUPFAM" id="SSF46785">
    <property type="entry name" value="Winged helix' DNA-binding domain"/>
    <property type="match status" value="1"/>
</dbReference>
<keyword evidence="1" id="KW-0805">Transcription regulation</keyword>
<dbReference type="InterPro" id="IPR039422">
    <property type="entry name" value="MarR/SlyA-like"/>
</dbReference>
<dbReference type="Proteomes" id="UP000037425">
    <property type="component" value="Unassembled WGS sequence"/>
</dbReference>
<reference evidence="6" key="1">
    <citation type="submission" date="2015-07" db="EMBL/GenBank/DDBJ databases">
        <title>Whole genome sequence of an Ensifer adhaerens strain isolated from a cave pool in the Wind Cave National Park.</title>
        <authorList>
            <person name="Eng W.W.H."/>
            <person name="Gan H.M."/>
            <person name="Barton H.A."/>
            <person name="Savka M.A."/>
        </authorList>
    </citation>
    <scope>NUCLEOTIDE SEQUENCE [LARGE SCALE GENOMIC DNA]</scope>
    <source>
        <strain evidence="6">SD006</strain>
    </source>
</reference>
<dbReference type="SMART" id="SM00347">
    <property type="entry name" value="HTH_MARR"/>
    <property type="match status" value="1"/>
</dbReference>
<evidence type="ECO:0000313" key="6">
    <source>
        <dbReference type="Proteomes" id="UP000037425"/>
    </source>
</evidence>
<dbReference type="InterPro" id="IPR036388">
    <property type="entry name" value="WH-like_DNA-bd_sf"/>
</dbReference>
<sequence>MNDFSENAEPRPTPAVTQAWIGLMRAQRRVLSAIEADFKKAGLPPLGWYDVLWELVQAADGKLRPFEIESRTLLAQYNLSRLIDRLEREGLVRREAFDADGRGRWVVITDKGRAMRARMWQVYSSSIEAHVGAKLSADDAQQLASLLTKLR</sequence>
<evidence type="ECO:0000259" key="4">
    <source>
        <dbReference type="PROSITE" id="PS50995"/>
    </source>
</evidence>
<keyword evidence="2" id="KW-0238">DNA-binding</keyword>
<dbReference type="PRINTS" id="PR00598">
    <property type="entry name" value="HTHMARR"/>
</dbReference>
<organism evidence="5 6">
    <name type="scientific">Ensifer adhaerens</name>
    <name type="common">Sinorhizobium morelense</name>
    <dbReference type="NCBI Taxonomy" id="106592"/>
    <lineage>
        <taxon>Bacteria</taxon>
        <taxon>Pseudomonadati</taxon>
        <taxon>Pseudomonadota</taxon>
        <taxon>Alphaproteobacteria</taxon>
        <taxon>Hyphomicrobiales</taxon>
        <taxon>Rhizobiaceae</taxon>
        <taxon>Sinorhizobium/Ensifer group</taxon>
        <taxon>Ensifer</taxon>
    </lineage>
</organism>
<dbReference type="PANTHER" id="PTHR33164:SF104">
    <property type="entry name" value="TRANSCRIPTIONAL REGULATORY PROTEIN"/>
    <property type="match status" value="1"/>
</dbReference>
<accession>A0A0L8BKQ9</accession>
<evidence type="ECO:0000313" key="5">
    <source>
        <dbReference type="EMBL" id="KOF15148.1"/>
    </source>
</evidence>
<dbReference type="Pfam" id="PF12802">
    <property type="entry name" value="MarR_2"/>
    <property type="match status" value="1"/>
</dbReference>
<dbReference type="PATRIC" id="fig|106592.7.peg.3712"/>
<keyword evidence="3" id="KW-0804">Transcription</keyword>
<dbReference type="Gene3D" id="1.10.10.10">
    <property type="entry name" value="Winged helix-like DNA-binding domain superfamily/Winged helix DNA-binding domain"/>
    <property type="match status" value="1"/>
</dbReference>